<gene>
    <name evidence="2" type="ORF">UZ20_WS6002000926</name>
</gene>
<keyword evidence="1" id="KW-0472">Membrane</keyword>
<accession>A0A136KG49</accession>
<sequence>MQEESKIKRTRLLIVLVIIIAVFALAGIEARNLQKTGNTEQEELSEAVEIKQPPTDQITIQTETISINSEELIITTSIEDETADICQEYTCIGTIELETELGFIPLEGKEINIIASEEGKFSLPSELFLGTNYRLRIDVLDSRVKIISRFYSELIEAN</sequence>
<name>A0A136KG49_9BACT</name>
<reference evidence="2 3" key="1">
    <citation type="submission" date="2015-02" db="EMBL/GenBank/DDBJ databases">
        <title>Improved understanding of the partial-nitritation anammox process through 23 genomes representing the majority of the microbial community.</title>
        <authorList>
            <person name="Speth D.R."/>
            <person name="In T Zandt M."/>
            <person name="Guerrero Cruz S."/>
            <person name="Jetten M.S."/>
            <person name="Dutilh B.E."/>
        </authorList>
    </citation>
    <scope>NUCLEOTIDE SEQUENCE [LARGE SCALE GENOMIC DNA]</scope>
    <source>
        <strain evidence="2">OLB21</strain>
    </source>
</reference>
<keyword evidence="1" id="KW-0812">Transmembrane</keyword>
<dbReference type="STRING" id="1617427.UZ20_WS6002000926"/>
<evidence type="ECO:0000256" key="1">
    <source>
        <dbReference type="SAM" id="Phobius"/>
    </source>
</evidence>
<dbReference type="AlphaFoldDB" id="A0A136KG49"/>
<protein>
    <submittedName>
        <fullName evidence="2">Uncharacterized protein</fullName>
    </submittedName>
</protein>
<dbReference type="EMBL" id="JYPD01000025">
    <property type="protein sequence ID" value="KXK08397.1"/>
    <property type="molecule type" value="Genomic_DNA"/>
</dbReference>
<organism evidence="2 3">
    <name type="scientific">candidate division WS6 bacterium OLB21</name>
    <dbReference type="NCBI Taxonomy" id="1617427"/>
    <lineage>
        <taxon>Bacteria</taxon>
        <taxon>Candidatus Dojkabacteria</taxon>
    </lineage>
</organism>
<feature type="transmembrane region" description="Helical" evidence="1">
    <location>
        <begin position="12"/>
        <end position="28"/>
    </location>
</feature>
<proteinExistence type="predicted"/>
<keyword evidence="1" id="KW-1133">Transmembrane helix</keyword>
<evidence type="ECO:0000313" key="3">
    <source>
        <dbReference type="Proteomes" id="UP000070449"/>
    </source>
</evidence>
<evidence type="ECO:0000313" key="2">
    <source>
        <dbReference type="EMBL" id="KXK08397.1"/>
    </source>
</evidence>
<dbReference type="Proteomes" id="UP000070449">
    <property type="component" value="Unassembled WGS sequence"/>
</dbReference>
<comment type="caution">
    <text evidence="2">The sequence shown here is derived from an EMBL/GenBank/DDBJ whole genome shotgun (WGS) entry which is preliminary data.</text>
</comment>